<dbReference type="Proteomes" id="UP001196413">
    <property type="component" value="Unassembled WGS sequence"/>
</dbReference>
<dbReference type="GO" id="GO:0045292">
    <property type="term" value="P:mRNA cis splicing, via spliceosome"/>
    <property type="evidence" value="ECO:0007669"/>
    <property type="project" value="TreeGrafter"/>
</dbReference>
<keyword evidence="4" id="KW-0508">mRNA splicing</keyword>
<comment type="caution">
    <text evidence="7">The sequence shown here is derived from an EMBL/GenBank/DDBJ whole genome shotgun (WGS) entry which is preliminary data.</text>
</comment>
<proteinExistence type="inferred from homology"/>
<keyword evidence="3" id="KW-0507">mRNA processing</keyword>
<evidence type="ECO:0000256" key="4">
    <source>
        <dbReference type="ARBA" id="ARBA00023187"/>
    </source>
</evidence>
<evidence type="ECO:0000256" key="5">
    <source>
        <dbReference type="ARBA" id="ARBA00023242"/>
    </source>
</evidence>
<comment type="similarity">
    <text evidence="2">Belongs to the SNU66/SART1 family.</text>
</comment>
<name>A0AAD5MSP8_PARTN</name>
<feature type="compositionally biased region" description="Basic and acidic residues" evidence="6">
    <location>
        <begin position="74"/>
        <end position="88"/>
    </location>
</feature>
<dbReference type="InterPro" id="IPR045347">
    <property type="entry name" value="HIND"/>
</dbReference>
<organism evidence="7 8">
    <name type="scientific">Parelaphostrongylus tenuis</name>
    <name type="common">Meningeal worm</name>
    <dbReference type="NCBI Taxonomy" id="148309"/>
    <lineage>
        <taxon>Eukaryota</taxon>
        <taxon>Metazoa</taxon>
        <taxon>Ecdysozoa</taxon>
        <taxon>Nematoda</taxon>
        <taxon>Chromadorea</taxon>
        <taxon>Rhabditida</taxon>
        <taxon>Rhabditina</taxon>
        <taxon>Rhabditomorpha</taxon>
        <taxon>Strongyloidea</taxon>
        <taxon>Metastrongylidae</taxon>
        <taxon>Parelaphostrongylus</taxon>
    </lineage>
</organism>
<evidence type="ECO:0000313" key="7">
    <source>
        <dbReference type="EMBL" id="KAJ1353401.1"/>
    </source>
</evidence>
<evidence type="ECO:0000256" key="2">
    <source>
        <dbReference type="ARBA" id="ARBA00006076"/>
    </source>
</evidence>
<accession>A0AAD5MSP8</accession>
<dbReference type="AlphaFoldDB" id="A0AAD5MSP8"/>
<feature type="compositionally biased region" description="Basic residues" evidence="6">
    <location>
        <begin position="47"/>
        <end position="73"/>
    </location>
</feature>
<dbReference type="GO" id="GO:0000481">
    <property type="term" value="P:maturation of 5S rRNA"/>
    <property type="evidence" value="ECO:0007669"/>
    <property type="project" value="TreeGrafter"/>
</dbReference>
<dbReference type="EMBL" id="JAHQIW010001705">
    <property type="protein sequence ID" value="KAJ1353401.1"/>
    <property type="molecule type" value="Genomic_DNA"/>
</dbReference>
<dbReference type="InterPro" id="IPR005011">
    <property type="entry name" value="SNU66/SART1"/>
</dbReference>
<protein>
    <submittedName>
        <fullName evidence="7">Uncharacterized protein</fullName>
    </submittedName>
</protein>
<comment type="subcellular location">
    <subcellularLocation>
        <location evidence="1">Nucleus</location>
    </subcellularLocation>
</comment>
<dbReference type="Pfam" id="PF19252">
    <property type="entry name" value="HIND"/>
    <property type="match status" value="1"/>
</dbReference>
<reference evidence="7" key="1">
    <citation type="submission" date="2021-06" db="EMBL/GenBank/DDBJ databases">
        <title>Parelaphostrongylus tenuis whole genome reference sequence.</title>
        <authorList>
            <person name="Garwood T.J."/>
            <person name="Larsen P.A."/>
            <person name="Fountain-Jones N.M."/>
            <person name="Garbe J.R."/>
            <person name="Macchietto M.G."/>
            <person name="Kania S.A."/>
            <person name="Gerhold R.W."/>
            <person name="Richards J.E."/>
            <person name="Wolf T.M."/>
        </authorList>
    </citation>
    <scope>NUCLEOTIDE SEQUENCE</scope>
    <source>
        <strain evidence="7">MNPRO001-30</strain>
        <tissue evidence="7">Meninges</tissue>
    </source>
</reference>
<keyword evidence="8" id="KW-1185">Reference proteome</keyword>
<evidence type="ECO:0000256" key="6">
    <source>
        <dbReference type="SAM" id="MobiDB-lite"/>
    </source>
</evidence>
<sequence>MGDPLELWTLKKSKGVKTLTEITWVHRHVYPENAVETMMTRTMAGGRRNRDRYRSGSRSRSRSQSPKQKKPRRREKERQSSPSAKEDYAESLSIEETNKLRAKLGLAPLEIDDAPKTKETDDGTTIHVEDGFEFRHKRPENWSDKKREAEMKEKLEIAKKKRHIYERVLTAKA</sequence>
<evidence type="ECO:0000256" key="3">
    <source>
        <dbReference type="ARBA" id="ARBA00022664"/>
    </source>
</evidence>
<keyword evidence="5" id="KW-0539">Nucleus</keyword>
<dbReference type="GO" id="GO:0046540">
    <property type="term" value="C:U4/U6 x U5 tri-snRNP complex"/>
    <property type="evidence" value="ECO:0007669"/>
    <property type="project" value="InterPro"/>
</dbReference>
<evidence type="ECO:0000313" key="8">
    <source>
        <dbReference type="Proteomes" id="UP001196413"/>
    </source>
</evidence>
<dbReference type="PANTHER" id="PTHR14152">
    <property type="entry name" value="SQUAMOUS CELL CARCINOMA ANTIGEN RECOGNISED BY CYTOTOXIC T LYMPHOCYTES"/>
    <property type="match status" value="1"/>
</dbReference>
<gene>
    <name evidence="7" type="ORF">KIN20_010020</name>
</gene>
<evidence type="ECO:0000256" key="1">
    <source>
        <dbReference type="ARBA" id="ARBA00004123"/>
    </source>
</evidence>
<dbReference type="PANTHER" id="PTHR14152:SF5">
    <property type="entry name" value="U4_U6.U5 TRI-SNRNP-ASSOCIATED PROTEIN 1"/>
    <property type="match status" value="1"/>
</dbReference>
<feature type="region of interest" description="Disordered" evidence="6">
    <location>
        <begin position="38"/>
        <end position="92"/>
    </location>
</feature>